<dbReference type="Proteomes" id="UP000544110">
    <property type="component" value="Unassembled WGS sequence"/>
</dbReference>
<evidence type="ECO:0000313" key="3">
    <source>
        <dbReference type="Proteomes" id="UP000544110"/>
    </source>
</evidence>
<feature type="transmembrane region" description="Helical" evidence="1">
    <location>
        <begin position="71"/>
        <end position="100"/>
    </location>
</feature>
<sequence>MSATALWLAVLLTAAGCYALKVAGLSVPRAVLERPRVRRVADLLPVALLSALVAVQVLADGDRLVLDGRAAGLAVAVALLLLRAPFLVVVAGAALTAALLRAL</sequence>
<name>A0A7Y9RTJ6_9ACTN</name>
<evidence type="ECO:0000313" key="2">
    <source>
        <dbReference type="EMBL" id="NYG56332.1"/>
    </source>
</evidence>
<dbReference type="InterPro" id="IPR008407">
    <property type="entry name" value="Brnchd-chn_aa_trnsp_AzlD"/>
</dbReference>
<keyword evidence="3" id="KW-1185">Reference proteome</keyword>
<dbReference type="AlphaFoldDB" id="A0A7Y9RTJ6"/>
<organism evidence="2 3">
    <name type="scientific">Nocardioides perillae</name>
    <dbReference type="NCBI Taxonomy" id="1119534"/>
    <lineage>
        <taxon>Bacteria</taxon>
        <taxon>Bacillati</taxon>
        <taxon>Actinomycetota</taxon>
        <taxon>Actinomycetes</taxon>
        <taxon>Propionibacteriales</taxon>
        <taxon>Nocardioidaceae</taxon>
        <taxon>Nocardioides</taxon>
    </lineage>
</organism>
<feature type="transmembrane region" description="Helical" evidence="1">
    <location>
        <begin position="43"/>
        <end position="59"/>
    </location>
</feature>
<evidence type="ECO:0000256" key="1">
    <source>
        <dbReference type="SAM" id="Phobius"/>
    </source>
</evidence>
<proteinExistence type="predicted"/>
<dbReference type="EMBL" id="JACCAC010000001">
    <property type="protein sequence ID" value="NYG56332.1"/>
    <property type="molecule type" value="Genomic_DNA"/>
</dbReference>
<gene>
    <name evidence="2" type="ORF">BJ989_002636</name>
</gene>
<dbReference type="Pfam" id="PF05437">
    <property type="entry name" value="AzlD"/>
    <property type="match status" value="1"/>
</dbReference>
<keyword evidence="1" id="KW-1133">Transmembrane helix</keyword>
<dbReference type="RefSeq" id="WP_179518601.1">
    <property type="nucleotide sequence ID" value="NZ_JACCAC010000001.1"/>
</dbReference>
<reference evidence="2 3" key="1">
    <citation type="submission" date="2020-07" db="EMBL/GenBank/DDBJ databases">
        <title>Sequencing the genomes of 1000 actinobacteria strains.</title>
        <authorList>
            <person name="Klenk H.-P."/>
        </authorList>
    </citation>
    <scope>NUCLEOTIDE SEQUENCE [LARGE SCALE GENOMIC DNA]</scope>
    <source>
        <strain evidence="2 3">DSM 24552</strain>
    </source>
</reference>
<keyword evidence="1" id="KW-0812">Transmembrane</keyword>
<protein>
    <submittedName>
        <fullName evidence="2">Branched-subunit amino acid transport protein</fullName>
    </submittedName>
</protein>
<keyword evidence="1" id="KW-0472">Membrane</keyword>
<accession>A0A7Y9RTJ6</accession>
<comment type="caution">
    <text evidence="2">The sequence shown here is derived from an EMBL/GenBank/DDBJ whole genome shotgun (WGS) entry which is preliminary data.</text>
</comment>